<dbReference type="InterPro" id="IPR055290">
    <property type="entry name" value="At3g26010-like"/>
</dbReference>
<gene>
    <name evidence="2" type="ORF">VFH_I344200</name>
</gene>
<evidence type="ECO:0000313" key="2">
    <source>
        <dbReference type="EMBL" id="CAI8588365.1"/>
    </source>
</evidence>
<dbReference type="Gene3D" id="1.20.1280.50">
    <property type="match status" value="1"/>
</dbReference>
<dbReference type="PANTHER" id="PTHR35546">
    <property type="entry name" value="F-BOX PROTEIN INTERACTION DOMAIN PROTEIN-RELATED"/>
    <property type="match status" value="1"/>
</dbReference>
<evidence type="ECO:0000313" key="3">
    <source>
        <dbReference type="Proteomes" id="UP001157006"/>
    </source>
</evidence>
<protein>
    <recommendedName>
        <fullName evidence="1">F-box domain-containing protein</fullName>
    </recommendedName>
</protein>
<dbReference type="InterPro" id="IPR001810">
    <property type="entry name" value="F-box_dom"/>
</dbReference>
<feature type="domain" description="F-box" evidence="1">
    <location>
        <begin position="24"/>
        <end position="64"/>
    </location>
</feature>
<dbReference type="SUPFAM" id="SSF81383">
    <property type="entry name" value="F-box domain"/>
    <property type="match status" value="1"/>
</dbReference>
<organism evidence="2 3">
    <name type="scientific">Vicia faba</name>
    <name type="common">Broad bean</name>
    <name type="synonym">Faba vulgaris</name>
    <dbReference type="NCBI Taxonomy" id="3906"/>
    <lineage>
        <taxon>Eukaryota</taxon>
        <taxon>Viridiplantae</taxon>
        <taxon>Streptophyta</taxon>
        <taxon>Embryophyta</taxon>
        <taxon>Tracheophyta</taxon>
        <taxon>Spermatophyta</taxon>
        <taxon>Magnoliopsida</taxon>
        <taxon>eudicotyledons</taxon>
        <taxon>Gunneridae</taxon>
        <taxon>Pentapetalae</taxon>
        <taxon>rosids</taxon>
        <taxon>fabids</taxon>
        <taxon>Fabales</taxon>
        <taxon>Fabaceae</taxon>
        <taxon>Papilionoideae</taxon>
        <taxon>50 kb inversion clade</taxon>
        <taxon>NPAAA clade</taxon>
        <taxon>Hologalegina</taxon>
        <taxon>IRL clade</taxon>
        <taxon>Fabeae</taxon>
        <taxon>Vicia</taxon>
    </lineage>
</organism>
<accession>A0AAV0YQG4</accession>
<dbReference type="InterPro" id="IPR036047">
    <property type="entry name" value="F-box-like_dom_sf"/>
</dbReference>
<dbReference type="Pfam" id="PF00646">
    <property type="entry name" value="F-box"/>
    <property type="match status" value="1"/>
</dbReference>
<proteinExistence type="predicted"/>
<name>A0AAV0YQG4_VICFA</name>
<dbReference type="InterPro" id="IPR056592">
    <property type="entry name" value="Beta-prop_At3g26010-like"/>
</dbReference>
<reference evidence="2 3" key="1">
    <citation type="submission" date="2023-01" db="EMBL/GenBank/DDBJ databases">
        <authorList>
            <person name="Kreplak J."/>
        </authorList>
    </citation>
    <scope>NUCLEOTIDE SEQUENCE [LARGE SCALE GENOMIC DNA]</scope>
</reference>
<dbReference type="PANTHER" id="PTHR35546:SF25">
    <property type="entry name" value="F-BOX DOMAIN-CONTAINING PROTEIN"/>
    <property type="match status" value="1"/>
</dbReference>
<keyword evidence="3" id="KW-1185">Reference proteome</keyword>
<dbReference type="AlphaFoldDB" id="A0AAV0YQG4"/>
<sequence length="393" mass="46300">MENWIVRKKRTMRRRTPKSFFNRLPPELQSNIFDKLSSEEQSISMCVSHKWRNIILNTTLPNESLLQPFVTPHNFLPNPYRELRNIFHWCSLVMHCETTPKKLLDTCNGLYLFCHKNGMAPNIIRDVYYYYVMNPITKQCVAVQKSIGQKSGSYSYAALAYDPKESRFFRIVRFQGHRHINIFSSLTGLWTTLTINLPEHINKSKWVQKSIYLKGSIYRLSKSGHLIRIKIDPQENVSNQTEVIQLHSDCFVNGSKWEITSKDDMVMLVLCRGLNFWLFELIECVTNNSSSYAWDMIFHIENEEFLPLNTHGQLLSYHPYHDLIFFKRGYHVYFYIDEFIGNYFTNFAIVEYSKIVYDYIRNCGQPLLDCCVPFACTLDKKNPGDFLRLPVPQ</sequence>
<dbReference type="Pfam" id="PF24750">
    <property type="entry name" value="b-prop_At3g26010-like"/>
    <property type="match status" value="1"/>
</dbReference>
<dbReference type="Proteomes" id="UP001157006">
    <property type="component" value="Chromosome 1L"/>
</dbReference>
<dbReference type="EMBL" id="OX451736">
    <property type="protein sequence ID" value="CAI8588365.1"/>
    <property type="molecule type" value="Genomic_DNA"/>
</dbReference>
<dbReference type="SMART" id="SM00256">
    <property type="entry name" value="FBOX"/>
    <property type="match status" value="1"/>
</dbReference>
<evidence type="ECO:0000259" key="1">
    <source>
        <dbReference type="SMART" id="SM00256"/>
    </source>
</evidence>